<feature type="domain" description="EcxA zinc-binding" evidence="1">
    <location>
        <begin position="555"/>
        <end position="640"/>
    </location>
</feature>
<accession>A0A2N7CAG4</accession>
<evidence type="ECO:0000313" key="2">
    <source>
        <dbReference type="EMBL" id="PMF18546.1"/>
    </source>
</evidence>
<proteinExistence type="predicted"/>
<gene>
    <name evidence="2" type="ORF">BCV19_15835</name>
</gene>
<dbReference type="PROSITE" id="PS51257">
    <property type="entry name" value="PROKAR_LIPOPROTEIN"/>
    <property type="match status" value="1"/>
</dbReference>
<dbReference type="Gene3D" id="3.40.390.10">
    <property type="entry name" value="Collagenase (Catalytic Domain)"/>
    <property type="match status" value="1"/>
</dbReference>
<protein>
    <recommendedName>
        <fullName evidence="1">EcxA zinc-binding domain-containing protein</fullName>
    </recommendedName>
</protein>
<dbReference type="InterPro" id="IPR032534">
    <property type="entry name" value="EcxA_zinc-bd"/>
</dbReference>
<evidence type="ECO:0000259" key="1">
    <source>
        <dbReference type="Pfam" id="PF16313"/>
    </source>
</evidence>
<evidence type="ECO:0000313" key="3">
    <source>
        <dbReference type="Proteomes" id="UP000235405"/>
    </source>
</evidence>
<organism evidence="2 3">
    <name type="scientific">Vibrio splendidus</name>
    <dbReference type="NCBI Taxonomy" id="29497"/>
    <lineage>
        <taxon>Bacteria</taxon>
        <taxon>Pseudomonadati</taxon>
        <taxon>Pseudomonadota</taxon>
        <taxon>Gammaproteobacteria</taxon>
        <taxon>Vibrionales</taxon>
        <taxon>Vibrionaceae</taxon>
        <taxon>Vibrio</taxon>
    </lineage>
</organism>
<dbReference type="Pfam" id="PF16313">
    <property type="entry name" value="DUF4953"/>
    <property type="match status" value="1"/>
</dbReference>
<dbReference type="RefSeq" id="WP_102483061.1">
    <property type="nucleotide sequence ID" value="NZ_MCSW01000205.1"/>
</dbReference>
<name>A0A2N7CAG4_VIBSP</name>
<dbReference type="PANTHER" id="PTHR38478:SF1">
    <property type="entry name" value="ZINC DEPENDENT METALLOPROTEASE DOMAIN LIPOPROTEIN"/>
    <property type="match status" value="1"/>
</dbReference>
<comment type="caution">
    <text evidence="2">The sequence shown here is derived from an EMBL/GenBank/DDBJ whole genome shotgun (WGS) entry which is preliminary data.</text>
</comment>
<reference evidence="3" key="1">
    <citation type="submission" date="2016-07" db="EMBL/GenBank/DDBJ databases">
        <title>Nontailed viruses are major unrecognized killers of bacteria in the ocean.</title>
        <authorList>
            <person name="Kauffman K."/>
            <person name="Hussain F."/>
            <person name="Yang J."/>
            <person name="Arevalo P."/>
            <person name="Brown J."/>
            <person name="Cutler M."/>
            <person name="Kelly L."/>
            <person name="Polz M.F."/>
        </authorList>
    </citation>
    <scope>NUCLEOTIDE SEQUENCE [LARGE SCALE GENOMIC DNA]</scope>
    <source>
        <strain evidence="3">10N.286.54.F3</strain>
    </source>
</reference>
<dbReference type="Proteomes" id="UP000235405">
    <property type="component" value="Unassembled WGS sequence"/>
</dbReference>
<dbReference type="EMBL" id="MCSW01000205">
    <property type="protein sequence ID" value="PMF18546.1"/>
    <property type="molecule type" value="Genomic_DNA"/>
</dbReference>
<dbReference type="PANTHER" id="PTHR38478">
    <property type="entry name" value="PEPTIDASE M1A AND M12B"/>
    <property type="match status" value="1"/>
</dbReference>
<dbReference type="InterPro" id="IPR024079">
    <property type="entry name" value="MetalloPept_cat_dom_sf"/>
</dbReference>
<sequence length="1315" mass="149493">MFKHAIIAASIAAILSGCGAEDRAYDTYEKPTEEISVQSLDTESLWMYMPSTGEAPRYAMTQRGFFQGDPKLVTLRFDETNGIYVEEVDRDKVNATDESRWDAEINRAPVLKIPGEFRQYRCAENSYGECTNKEEINADEDVPWSQATHFVPKYEEIQSLSQDTIRAWYTSSNVTESAEPRLISYEYDPEGGVINVEVERTFTAEAEDQYQFGGELNDLSFKTRFFYSLVKLDKLASENYEPIYYQGQDSAYFGFFNDSKEVKTHTGESNVQGSRFSYINRFNPDLESIDYYLSDSYFDDGNEAYLQLTLDTMKEVNQSLEGTGVPRINIVNSDKKAGVQTGDLRYNVFNLIADPVDNGLLGYGPSATNPLTGEIIHAHVNQYLGVIRSASRRTWDDLAKRYNRQEIAKVQPAVVVEKSNASKSSAEPTEIDLFNKMLEEDRGPSVNVPALSEREINLVAKDNLVDSLPEADLDFKYDTSNQDLALQSFYKRQDMLKRFSEQNVYSVDAMWLSTQSKGLVKGLDYAQGGYFADADQSKMKTWEELTIDQQKLASQAISKHMFKSTLIHELGHNLGLRHNFMGSTDESHFYTESELAQSKIGHLDKPAAYSSIMDYGASIFDELLTFGKYDKAALRFAYARQVETNELIVNTNSEGADVAVVDATGAQKRKVYSLAEYDRQLSNDYNVYPTGVIAHLRANAGQNGIPDSLVSYRYCTDEHTTTNLLCDRFDEGTSLQEATEFRIQRYKDSYDTVNQRNGRERFEQYHQYNYFLYRMGEFQQIRDIVENVGEIDFMFARYLGANTTNNKGQVFEEIAGNNCVDFRGNTIPLENLSAGVRPICDTYNAANLAADFFLEVLTAPDKVCETEELSGVDGVPNRYRFAKLSDLWLTYQGGMSQNRDVPTSCFDEELVQMLASQANEIVIRSETRDGRVWASLKANNPYQTSSSSVDLLGVWPDKLLAAQMLVKRDTPFKSTENSSLALVDMSDKISHLYTYLSDLTGRAEARQAIFVDGNGDYVETVLKYKQDITETIEATPSYLWPMKRYFSMGGNEAFVYWTDGARQDTKVPYFGTLLKNLNKYNRANEYGLSDSVSGFSDSIHINYANSSYADEDGINFTWKGTNYSLNSRNTLANALASRALYKEDQKARVDKLNGLPYRVRNALSVFKNTRDRNEARIIAVGDKQALVALRDTTGFARWTMFDNQFEEYDEDGEKCLRFKVDGESTEDHMKRKCNPQSSLRTVQNSSIGKFEDEEHDRIFDLAQIFGNQIADNNTSSTNAAHKEVYNYDPEELRLWSSNEYTNYRRAFEQFPIFDD</sequence>
<dbReference type="SUPFAM" id="SSF55486">
    <property type="entry name" value="Metalloproteases ('zincins'), catalytic domain"/>
    <property type="match status" value="1"/>
</dbReference>
<dbReference type="GO" id="GO:0008237">
    <property type="term" value="F:metallopeptidase activity"/>
    <property type="evidence" value="ECO:0007669"/>
    <property type="project" value="InterPro"/>
</dbReference>